<comment type="similarity">
    <text evidence="3">Belongs to the GCKR-like family. MurNAc-6-P etherase subfamily.</text>
</comment>
<accession>E1R133</accession>
<keyword evidence="1 3" id="KW-0456">Lyase</keyword>
<dbReference type="OrthoDB" id="9813395at2"/>
<comment type="miscellaneous">
    <text evidence="3">A lyase-type mechanism (elimination/hydration) is suggested for the cleavage of the lactyl ether bond of MurNAc 6-phosphate, with the formation of an alpha,beta-unsaturated aldehyde intermediate with (E)-stereochemistry, followed by the syn addition of water to give product.</text>
</comment>
<dbReference type="eggNOG" id="COG2103">
    <property type="taxonomic scope" value="Bacteria"/>
</dbReference>
<comment type="pathway">
    <text evidence="3">Amino-sugar metabolism; N-acetylmuramate degradation.</text>
</comment>
<protein>
    <recommendedName>
        <fullName evidence="3">N-acetylmuramic acid 6-phosphate etherase</fullName>
        <shortName evidence="3">MurNAc-6-P etherase</shortName>
        <ecNumber evidence="3">4.2.1.126</ecNumber>
    </recommendedName>
    <alternativeName>
        <fullName evidence="3">N-acetylmuramic acid 6-phosphate hydrolase</fullName>
    </alternativeName>
    <alternativeName>
        <fullName evidence="3">N-acetylmuramic acid 6-phosphate lyase</fullName>
    </alternativeName>
</protein>
<dbReference type="InterPro" id="IPR046348">
    <property type="entry name" value="SIS_dom_sf"/>
</dbReference>
<dbReference type="PANTHER" id="PTHR10088:SF4">
    <property type="entry name" value="GLUCOKINASE REGULATORY PROTEIN"/>
    <property type="match status" value="1"/>
</dbReference>
<keyword evidence="6" id="KW-1185">Reference proteome</keyword>
<dbReference type="InterPro" id="IPR040190">
    <property type="entry name" value="MURQ/GCKR"/>
</dbReference>
<dbReference type="Gene3D" id="3.40.50.10490">
    <property type="entry name" value="Glucose-6-phosphate isomerase like protein, domain 1"/>
    <property type="match status" value="1"/>
</dbReference>
<dbReference type="KEGG" id="ssm:Spirs_1152"/>
<keyword evidence="2 3" id="KW-0119">Carbohydrate metabolism</keyword>
<dbReference type="Gene3D" id="1.10.8.1080">
    <property type="match status" value="1"/>
</dbReference>
<gene>
    <name evidence="3" type="primary">murQ</name>
    <name evidence="5" type="ordered locus">Spirs_1152</name>
</gene>
<dbReference type="HOGENOM" id="CLU_049049_1_1_12"/>
<name>E1R133_SEDSS</name>
<dbReference type="Proteomes" id="UP000002318">
    <property type="component" value="Chromosome"/>
</dbReference>
<proteinExistence type="inferred from homology"/>
<dbReference type="CDD" id="cd05007">
    <property type="entry name" value="SIS_Etherase"/>
    <property type="match status" value="1"/>
</dbReference>
<dbReference type="NCBIfam" id="NF009222">
    <property type="entry name" value="PRK12570.1"/>
    <property type="match status" value="1"/>
</dbReference>
<organism evidence="5 6">
    <name type="scientific">Sediminispirochaeta smaragdinae (strain DSM 11293 / JCM 15392 / SEBR 4228)</name>
    <name type="common">Spirochaeta smaragdinae</name>
    <dbReference type="NCBI Taxonomy" id="573413"/>
    <lineage>
        <taxon>Bacteria</taxon>
        <taxon>Pseudomonadati</taxon>
        <taxon>Spirochaetota</taxon>
        <taxon>Spirochaetia</taxon>
        <taxon>Spirochaetales</taxon>
        <taxon>Spirochaetaceae</taxon>
        <taxon>Sediminispirochaeta</taxon>
    </lineage>
</organism>
<dbReference type="InterPro" id="IPR005486">
    <property type="entry name" value="Glucokinase_regulatory_CS"/>
</dbReference>
<evidence type="ECO:0000313" key="5">
    <source>
        <dbReference type="EMBL" id="ADK80282.1"/>
    </source>
</evidence>
<evidence type="ECO:0000313" key="6">
    <source>
        <dbReference type="Proteomes" id="UP000002318"/>
    </source>
</evidence>
<feature type="active site" evidence="3">
    <location>
        <position position="115"/>
    </location>
</feature>
<dbReference type="GO" id="GO:0016835">
    <property type="term" value="F:carbon-oxygen lyase activity"/>
    <property type="evidence" value="ECO:0007669"/>
    <property type="project" value="UniProtKB-UniRule"/>
</dbReference>
<dbReference type="STRING" id="573413.Spirs_1152"/>
<dbReference type="InterPro" id="IPR005488">
    <property type="entry name" value="Etherase_MurQ"/>
</dbReference>
<feature type="domain" description="SIS" evidence="4">
    <location>
        <begin position="56"/>
        <end position="219"/>
    </location>
</feature>
<dbReference type="UniPathway" id="UPA00342"/>
<comment type="subunit">
    <text evidence="3">Homodimer.</text>
</comment>
<dbReference type="GO" id="GO:0009254">
    <property type="term" value="P:peptidoglycan turnover"/>
    <property type="evidence" value="ECO:0007669"/>
    <property type="project" value="TreeGrafter"/>
</dbReference>
<dbReference type="EMBL" id="CP002116">
    <property type="protein sequence ID" value="ADK80282.1"/>
    <property type="molecule type" value="Genomic_DNA"/>
</dbReference>
<dbReference type="FunFam" id="3.40.50.10490:FF:000014">
    <property type="entry name" value="N-acetylmuramic acid 6-phosphate etherase"/>
    <property type="match status" value="1"/>
</dbReference>
<comment type="function">
    <text evidence="3">Specifically catalyzes the cleavage of the D-lactyl ether substituent of MurNAc 6-phosphate, producing GlcNAc 6-phosphate and D-lactate.</text>
</comment>
<feature type="active site" description="Proton donor" evidence="3">
    <location>
        <position position="84"/>
    </location>
</feature>
<dbReference type="SUPFAM" id="SSF53697">
    <property type="entry name" value="SIS domain"/>
    <property type="match status" value="1"/>
</dbReference>
<dbReference type="Pfam" id="PF22645">
    <property type="entry name" value="GKRP_SIS_N"/>
    <property type="match status" value="1"/>
</dbReference>
<dbReference type="InterPro" id="IPR001347">
    <property type="entry name" value="SIS_dom"/>
</dbReference>
<evidence type="ECO:0000256" key="2">
    <source>
        <dbReference type="ARBA" id="ARBA00023277"/>
    </source>
</evidence>
<evidence type="ECO:0000256" key="3">
    <source>
        <dbReference type="HAMAP-Rule" id="MF_00068"/>
    </source>
</evidence>
<dbReference type="GO" id="GO:0097367">
    <property type="term" value="F:carbohydrate derivative binding"/>
    <property type="evidence" value="ECO:0007669"/>
    <property type="project" value="InterPro"/>
</dbReference>
<dbReference type="NCBIfam" id="NF003915">
    <property type="entry name" value="PRK05441.1"/>
    <property type="match status" value="1"/>
</dbReference>
<dbReference type="NCBIfam" id="TIGR00274">
    <property type="entry name" value="N-acetylmuramic acid 6-phosphate etherase"/>
    <property type="match status" value="1"/>
</dbReference>
<evidence type="ECO:0000259" key="4">
    <source>
        <dbReference type="PROSITE" id="PS51464"/>
    </source>
</evidence>
<evidence type="ECO:0000256" key="1">
    <source>
        <dbReference type="ARBA" id="ARBA00023239"/>
    </source>
</evidence>
<dbReference type="EC" id="4.2.1.126" evidence="3"/>
<dbReference type="GO" id="GO:0097173">
    <property type="term" value="P:N-acetylmuramic acid catabolic process"/>
    <property type="evidence" value="ECO:0007669"/>
    <property type="project" value="UniProtKB-UniPathway"/>
</dbReference>
<dbReference type="PANTHER" id="PTHR10088">
    <property type="entry name" value="GLUCOKINASE REGULATORY PROTEIN"/>
    <property type="match status" value="1"/>
</dbReference>
<dbReference type="PROSITE" id="PS01272">
    <property type="entry name" value="GCKR"/>
    <property type="match status" value="1"/>
</dbReference>
<dbReference type="AlphaFoldDB" id="E1R133"/>
<dbReference type="GO" id="GO:0046348">
    <property type="term" value="P:amino sugar catabolic process"/>
    <property type="evidence" value="ECO:0007669"/>
    <property type="project" value="InterPro"/>
</dbReference>
<reference evidence="5 6" key="1">
    <citation type="journal article" date="2010" name="Stand. Genomic Sci.">
        <title>Complete genome sequence of Spirochaeta smaragdinae type strain (SEBR 4228).</title>
        <authorList>
            <person name="Mavromatis K."/>
            <person name="Yasawong M."/>
            <person name="Chertkov O."/>
            <person name="Lapidus A."/>
            <person name="Lucas S."/>
            <person name="Nolan M."/>
            <person name="Del Rio T.G."/>
            <person name="Tice H."/>
            <person name="Cheng J.F."/>
            <person name="Pitluck S."/>
            <person name="Liolios K."/>
            <person name="Ivanova N."/>
            <person name="Tapia R."/>
            <person name="Han C."/>
            <person name="Bruce D."/>
            <person name="Goodwin L."/>
            <person name="Pati A."/>
            <person name="Chen A."/>
            <person name="Palaniappan K."/>
            <person name="Land M."/>
            <person name="Hauser L."/>
            <person name="Chang Y.J."/>
            <person name="Jeffries C.D."/>
            <person name="Detter J.C."/>
            <person name="Rohde M."/>
            <person name="Brambilla E."/>
            <person name="Spring S."/>
            <person name="Goker M."/>
            <person name="Sikorski J."/>
            <person name="Woyke T."/>
            <person name="Bristow J."/>
            <person name="Eisen J.A."/>
            <person name="Markowitz V."/>
            <person name="Hugenholtz P."/>
            <person name="Klenk H.P."/>
            <person name="Kyrpides N.C."/>
        </authorList>
    </citation>
    <scope>NUCLEOTIDE SEQUENCE [LARGE SCALE GENOMIC DNA]</scope>
    <source>
        <strain evidence="6">DSM 11293 / JCM 15392 / SEBR 4228</strain>
    </source>
</reference>
<dbReference type="RefSeq" id="WP_013253746.1">
    <property type="nucleotide sequence ID" value="NC_014364.1"/>
</dbReference>
<dbReference type="PROSITE" id="PS51464">
    <property type="entry name" value="SIS"/>
    <property type="match status" value="1"/>
</dbReference>
<dbReference type="HAMAP" id="MF_00068">
    <property type="entry name" value="MurQ"/>
    <property type="match status" value="1"/>
</dbReference>
<sequence>MDYLGNLTTEQANPASQDIDTKSTIEILKIINEADKKVPLVIEKALDSIADVVDDAVKAFRRGGRLFYVGAGTSGRLGVLDASECPPTFGTDPKMIQGIIAGGQEALTRAVEWAEDDEEKGGAAMDEKEVGPNDIVIGITASGHAPYVIGALKRGREQGAVTCAISSNSNSRTFAYADRTILINVGPEIITGSTRMKSGTAQKLVLNMITTAAMIRLGKVYKNFMVDLMPLNSKLINRSIRLIKEVCDCTSEVAEQAFLACDRKPKVAIVSVLLKVSAQEARKLLQQNEEHIGLVLKHAGK</sequence>
<comment type="catalytic activity">
    <reaction evidence="3">
        <text>N-acetyl-D-muramate 6-phosphate + H2O = N-acetyl-D-glucosamine 6-phosphate + (R)-lactate</text>
        <dbReference type="Rhea" id="RHEA:26410"/>
        <dbReference type="ChEBI" id="CHEBI:15377"/>
        <dbReference type="ChEBI" id="CHEBI:16004"/>
        <dbReference type="ChEBI" id="CHEBI:57513"/>
        <dbReference type="ChEBI" id="CHEBI:58722"/>
        <dbReference type="EC" id="4.2.1.126"/>
    </reaction>
</comment>
<dbReference type="GO" id="GO:0016803">
    <property type="term" value="F:ether hydrolase activity"/>
    <property type="evidence" value="ECO:0007669"/>
    <property type="project" value="TreeGrafter"/>
</dbReference>